<dbReference type="InterPro" id="IPR003651">
    <property type="entry name" value="Endonuclease3_FeS-loop_motif"/>
</dbReference>
<evidence type="ECO:0000256" key="7">
    <source>
        <dbReference type="ARBA" id="ARBA00022723"/>
    </source>
</evidence>
<evidence type="ECO:0000256" key="5">
    <source>
        <dbReference type="ARBA" id="ARBA00022023"/>
    </source>
</evidence>
<dbReference type="InterPro" id="IPR044298">
    <property type="entry name" value="MIG/MutY"/>
</dbReference>
<dbReference type="FunFam" id="1.10.340.30:FF:000002">
    <property type="entry name" value="Adenine DNA glycosylase"/>
    <property type="match status" value="1"/>
</dbReference>
<dbReference type="Gene3D" id="1.10.1670.10">
    <property type="entry name" value="Helix-hairpin-Helix base-excision DNA repair enzymes (C-terminal)"/>
    <property type="match status" value="1"/>
</dbReference>
<dbReference type="CDD" id="cd00056">
    <property type="entry name" value="ENDO3c"/>
    <property type="match status" value="1"/>
</dbReference>
<keyword evidence="11" id="KW-0411">Iron-sulfur</keyword>
<dbReference type="Gene3D" id="3.90.79.10">
    <property type="entry name" value="Nucleoside Triphosphate Pyrophosphohydrolase"/>
    <property type="match status" value="1"/>
</dbReference>
<evidence type="ECO:0000256" key="14">
    <source>
        <dbReference type="SAM" id="MobiDB-lite"/>
    </source>
</evidence>
<dbReference type="PANTHER" id="PTHR42944">
    <property type="entry name" value="ADENINE DNA GLYCOSYLASE"/>
    <property type="match status" value="1"/>
</dbReference>
<evidence type="ECO:0000256" key="6">
    <source>
        <dbReference type="ARBA" id="ARBA00022485"/>
    </source>
</evidence>
<dbReference type="SMART" id="SM00525">
    <property type="entry name" value="FES"/>
    <property type="match status" value="1"/>
</dbReference>
<evidence type="ECO:0000256" key="9">
    <source>
        <dbReference type="ARBA" id="ARBA00022801"/>
    </source>
</evidence>
<accession>A0A0K6SBC2</accession>
<dbReference type="GO" id="GO:0006298">
    <property type="term" value="P:mismatch repair"/>
    <property type="evidence" value="ECO:0007669"/>
    <property type="project" value="TreeGrafter"/>
</dbReference>
<feature type="domain" description="HhH-GPD" evidence="15">
    <location>
        <begin position="110"/>
        <end position="252"/>
    </location>
</feature>
<gene>
    <name evidence="16" type="ORF">Cvel_13831.t2.CR1</name>
</gene>
<dbReference type="GO" id="GO:0006284">
    <property type="term" value="P:base-excision repair"/>
    <property type="evidence" value="ECO:0007669"/>
    <property type="project" value="InterPro"/>
</dbReference>
<dbReference type="AlphaFoldDB" id="A0A0K6SBC2"/>
<sequence>MDSSTYHEFCPPALDDMSRDLLQWYRDNRRRLPWRGDPPPFTHKNHTAIKGQKNKKGGKSSEREEKEDSNQAAACSRGKEKGKEPLDPPPPTVVLSDANKMYGVWISEVMLQQTQVTTVVDYWLRWMSRWPSLSSLARASEDEVREAWAGLGYYSRAVNLLKAAQEVERRHRGRMPGNEAELLKLPGIGKYTAAALLSICHGTPLPAVDGNALRVGARLLAVSNSVRSLGLQNSVRSLLGGMHESLIKPEGKKETQKADSRAGVSTKQRMSLGLEGEESVIDIEETGLLGGERFSHAAGELNQAVMELGARVCTPTSPACDVCPLQAHCKAAGEVQGRISREREHPTDCALCVSPECEDVEVGGGKGKLKGGASREKAAASGSGSGSKVQPAGVCAYPLKHAPKAKPIEFFVAGVFVVRSRERPVERGGGGGGKKEKENADGEREGGPLWVLLRRRPEGGLLGGQWEVPSVPCDSFDENDGDGQVEQKSKKKKGTEGGETGFCASQIARLKEEIKAGCAGVSVEDSLFFSSVSENEKKEGLSGTSLGLSAESLVSSLRSARVHPLGIVPHVFSHKEHRIQVCVLEGDEGESQKIGQDEKICCEKRDRKASQTERKPQAEEEEKEGGGRSKGKRRKETGGCGNVAEKKLKTSPQSGHADKTDRPVLSQESLEQKNPSGDSPEKERGDSVPTAQPAKKKKKGEVTSSSQTAETSSSPSTLPKVSQTESSTVSVIEILSSSSEEEEEPTREPTKGRKVGAKRQQGGTESGRGGSRDLSKGLTEVCKEKKGKGGKGKKTNPKGSSANPSSVFDKNESSVVFQWFPLETALSRSVCVSAYTKKILLLAQNSPLLNTHAQ</sequence>
<keyword evidence="9" id="KW-0378">Hydrolase</keyword>
<proteinExistence type="inferred from homology"/>
<feature type="compositionally biased region" description="Basic and acidic residues" evidence="14">
    <location>
        <begin position="605"/>
        <end position="618"/>
    </location>
</feature>
<dbReference type="InterPro" id="IPR023170">
    <property type="entry name" value="HhH_base_excis_C"/>
</dbReference>
<dbReference type="GO" id="GO:0000701">
    <property type="term" value="F:purine-specific mismatch base pair DNA N-glycosylase activity"/>
    <property type="evidence" value="ECO:0007669"/>
    <property type="project" value="UniProtKB-EC"/>
</dbReference>
<evidence type="ECO:0000256" key="10">
    <source>
        <dbReference type="ARBA" id="ARBA00023004"/>
    </source>
</evidence>
<comment type="catalytic activity">
    <reaction evidence="1">
        <text>Hydrolyzes free adenine bases from 7,8-dihydro-8-oxoguanine:adenine mismatched double-stranded DNA, leaving an apurinic site.</text>
        <dbReference type="EC" id="3.2.2.31"/>
    </reaction>
</comment>
<comment type="similarity">
    <text evidence="3">Belongs to the Nth/MutY family.</text>
</comment>
<evidence type="ECO:0000256" key="8">
    <source>
        <dbReference type="ARBA" id="ARBA00022763"/>
    </source>
</evidence>
<reference evidence="16" key="1">
    <citation type="submission" date="2014-11" db="EMBL/GenBank/DDBJ databases">
        <title>Molecular phylogeny of cliff fern family Woodsiaceae with morphological implications.</title>
        <authorList>
            <person name="Shao Y.-Z."/>
            <person name="Wei R."/>
            <person name="Zhang X.-C."/>
        </authorList>
    </citation>
    <scope>NUCLEOTIDE SEQUENCE</scope>
</reference>
<name>A0A0K6SBC2_9ALVE</name>
<feature type="compositionally biased region" description="Low complexity" evidence="14">
    <location>
        <begin position="703"/>
        <end position="717"/>
    </location>
</feature>
<dbReference type="PhylomeDB" id="A0A0K6SBC2"/>
<evidence type="ECO:0000256" key="4">
    <source>
        <dbReference type="ARBA" id="ARBA00012045"/>
    </source>
</evidence>
<dbReference type="InterPro" id="IPR000445">
    <property type="entry name" value="HhH_motif"/>
</dbReference>
<feature type="region of interest" description="Disordered" evidence="14">
    <location>
        <begin position="248"/>
        <end position="269"/>
    </location>
</feature>
<feature type="compositionally biased region" description="Basic and acidic residues" evidence="14">
    <location>
        <begin position="77"/>
        <end position="86"/>
    </location>
</feature>
<keyword evidence="6" id="KW-0004">4Fe-4S</keyword>
<keyword evidence="8" id="KW-0227">DNA damage</keyword>
<comment type="cofactor">
    <cofactor evidence="2">
        <name>[4Fe-4S] cluster</name>
        <dbReference type="ChEBI" id="CHEBI:49883"/>
    </cofactor>
</comment>
<feature type="region of interest" description="Disordered" evidence="14">
    <location>
        <begin position="30"/>
        <end position="93"/>
    </location>
</feature>
<dbReference type="InterPro" id="IPR004035">
    <property type="entry name" value="Endouclease-III_FeS-bd_BS"/>
</dbReference>
<evidence type="ECO:0000259" key="15">
    <source>
        <dbReference type="SMART" id="SM00478"/>
    </source>
</evidence>
<feature type="compositionally biased region" description="Basic and acidic residues" evidence="14">
    <location>
        <begin position="433"/>
        <end position="445"/>
    </location>
</feature>
<dbReference type="SUPFAM" id="SSF48150">
    <property type="entry name" value="DNA-glycosylase"/>
    <property type="match status" value="1"/>
</dbReference>
<keyword evidence="10" id="KW-0408">Iron</keyword>
<protein>
    <recommendedName>
        <fullName evidence="5">Adenine DNA glycosylase</fullName>
        <ecNumber evidence="4">3.2.2.31</ecNumber>
    </recommendedName>
</protein>
<keyword evidence="12" id="KW-0234">DNA repair</keyword>
<feature type="compositionally biased region" description="Basic residues" evidence="14">
    <location>
        <begin position="43"/>
        <end position="58"/>
    </location>
</feature>
<feature type="compositionally biased region" description="Low complexity" evidence="14">
    <location>
        <begin position="379"/>
        <end position="388"/>
    </location>
</feature>
<organism evidence="16">
    <name type="scientific">Chromera velia CCMP2878</name>
    <dbReference type="NCBI Taxonomy" id="1169474"/>
    <lineage>
        <taxon>Eukaryota</taxon>
        <taxon>Sar</taxon>
        <taxon>Alveolata</taxon>
        <taxon>Colpodellida</taxon>
        <taxon>Chromeraceae</taxon>
        <taxon>Chromera</taxon>
    </lineage>
</organism>
<dbReference type="InterPro" id="IPR011257">
    <property type="entry name" value="DNA_glycosylase"/>
</dbReference>
<dbReference type="InterPro" id="IPR003265">
    <property type="entry name" value="HhH-GPD_domain"/>
</dbReference>
<dbReference type="EC" id="3.2.2.31" evidence="4"/>
<dbReference type="EMBL" id="CDMZ01005910">
    <property type="protein sequence ID" value="CUC10952.1"/>
    <property type="molecule type" value="Genomic_DNA"/>
</dbReference>
<feature type="compositionally biased region" description="Basic residues" evidence="14">
    <location>
        <begin position="785"/>
        <end position="796"/>
    </location>
</feature>
<dbReference type="Pfam" id="PF00633">
    <property type="entry name" value="HHH"/>
    <property type="match status" value="1"/>
</dbReference>
<dbReference type="GO" id="GO:0046872">
    <property type="term" value="F:metal ion binding"/>
    <property type="evidence" value="ECO:0007669"/>
    <property type="project" value="UniProtKB-KW"/>
</dbReference>
<dbReference type="Pfam" id="PF00730">
    <property type="entry name" value="HhH-GPD"/>
    <property type="match status" value="1"/>
</dbReference>
<feature type="compositionally biased region" description="Basic and acidic residues" evidence="14">
    <location>
        <begin position="248"/>
        <end position="260"/>
    </location>
</feature>
<dbReference type="Gene3D" id="1.10.340.30">
    <property type="entry name" value="Hypothetical protein, domain 2"/>
    <property type="match status" value="1"/>
</dbReference>
<evidence type="ECO:0000256" key="2">
    <source>
        <dbReference type="ARBA" id="ARBA00001966"/>
    </source>
</evidence>
<evidence type="ECO:0000256" key="12">
    <source>
        <dbReference type="ARBA" id="ARBA00023204"/>
    </source>
</evidence>
<evidence type="ECO:0000256" key="13">
    <source>
        <dbReference type="ARBA" id="ARBA00023295"/>
    </source>
</evidence>
<feature type="region of interest" description="Disordered" evidence="14">
    <location>
        <begin position="423"/>
        <end position="445"/>
    </location>
</feature>
<evidence type="ECO:0000313" key="16">
    <source>
        <dbReference type="EMBL" id="CUC10952.1"/>
    </source>
</evidence>
<dbReference type="GO" id="GO:0035485">
    <property type="term" value="F:adenine/guanine mispair binding"/>
    <property type="evidence" value="ECO:0007669"/>
    <property type="project" value="TreeGrafter"/>
</dbReference>
<feature type="compositionally biased region" description="Polar residues" evidence="14">
    <location>
        <begin position="666"/>
        <end position="677"/>
    </location>
</feature>
<feature type="region of interest" description="Disordered" evidence="14">
    <location>
        <begin position="463"/>
        <end position="498"/>
    </location>
</feature>
<dbReference type="GO" id="GO:0032357">
    <property type="term" value="F:oxidized purine DNA binding"/>
    <property type="evidence" value="ECO:0007669"/>
    <property type="project" value="TreeGrafter"/>
</dbReference>
<feature type="region of interest" description="Disordered" evidence="14">
    <location>
        <begin position="605"/>
        <end position="808"/>
    </location>
</feature>
<dbReference type="PROSITE" id="PS00764">
    <property type="entry name" value="ENDONUCLEASE_III_1"/>
    <property type="match status" value="1"/>
</dbReference>
<feature type="region of interest" description="Disordered" evidence="14">
    <location>
        <begin position="360"/>
        <end position="390"/>
    </location>
</feature>
<keyword evidence="13" id="KW-0326">Glycosidase</keyword>
<dbReference type="GO" id="GO:0005634">
    <property type="term" value="C:nucleus"/>
    <property type="evidence" value="ECO:0007669"/>
    <property type="project" value="TreeGrafter"/>
</dbReference>
<feature type="compositionally biased region" description="Low complexity" evidence="14">
    <location>
        <begin position="725"/>
        <end position="738"/>
    </location>
</feature>
<dbReference type="GO" id="GO:0051539">
    <property type="term" value="F:4 iron, 4 sulfur cluster binding"/>
    <property type="evidence" value="ECO:0007669"/>
    <property type="project" value="UniProtKB-KW"/>
</dbReference>
<keyword evidence="7" id="KW-0479">Metal-binding</keyword>
<evidence type="ECO:0000256" key="3">
    <source>
        <dbReference type="ARBA" id="ARBA00008343"/>
    </source>
</evidence>
<feature type="compositionally biased region" description="Basic and acidic residues" evidence="14">
    <location>
        <begin position="59"/>
        <end position="69"/>
    </location>
</feature>
<evidence type="ECO:0000256" key="11">
    <source>
        <dbReference type="ARBA" id="ARBA00023014"/>
    </source>
</evidence>
<evidence type="ECO:0000256" key="1">
    <source>
        <dbReference type="ARBA" id="ARBA00000843"/>
    </source>
</evidence>
<dbReference type="PANTHER" id="PTHR42944:SF1">
    <property type="entry name" value="ADENINE DNA GLYCOSYLASE"/>
    <property type="match status" value="1"/>
</dbReference>
<dbReference type="SMART" id="SM00478">
    <property type="entry name" value="ENDO3c"/>
    <property type="match status" value="1"/>
</dbReference>
<dbReference type="GO" id="GO:0034039">
    <property type="term" value="F:8-oxo-7,8-dihydroguanine DNA N-glycosylase activity"/>
    <property type="evidence" value="ECO:0007669"/>
    <property type="project" value="TreeGrafter"/>
</dbReference>
<dbReference type="VEuPathDB" id="CryptoDB:Cvel_13831"/>